<dbReference type="RefSeq" id="WP_128421109.1">
    <property type="nucleotide sequence ID" value="NZ_CP049017.1"/>
</dbReference>
<evidence type="ECO:0000313" key="1">
    <source>
        <dbReference type="EMBL" id="PPT88399.1"/>
    </source>
</evidence>
<organism evidence="1 2">
    <name type="scientific">Xanthomonas theicola</name>
    <dbReference type="NCBI Taxonomy" id="56464"/>
    <lineage>
        <taxon>Bacteria</taxon>
        <taxon>Pseudomonadati</taxon>
        <taxon>Pseudomonadota</taxon>
        <taxon>Gammaproteobacteria</taxon>
        <taxon>Lysobacterales</taxon>
        <taxon>Lysobacteraceae</taxon>
        <taxon>Xanthomonas</taxon>
    </lineage>
</organism>
<dbReference type="OrthoDB" id="6009159at2"/>
<proteinExistence type="predicted"/>
<evidence type="ECO:0000313" key="2">
    <source>
        <dbReference type="Proteomes" id="UP000239898"/>
    </source>
</evidence>
<dbReference type="AlphaFoldDB" id="A0A2S6ZCM5"/>
<keyword evidence="2" id="KW-1185">Reference proteome</keyword>
<comment type="caution">
    <text evidence="1">The sequence shown here is derived from an EMBL/GenBank/DDBJ whole genome shotgun (WGS) entry which is preliminary data.</text>
</comment>
<protein>
    <submittedName>
        <fullName evidence="1">Uncharacterized protein</fullName>
    </submittedName>
</protein>
<name>A0A2S6ZCM5_9XANT</name>
<reference evidence="1 2" key="1">
    <citation type="submission" date="2016-08" db="EMBL/GenBank/DDBJ databases">
        <title>Evolution of the type three secretion system and type three effector repertoires in Xanthomonas.</title>
        <authorList>
            <person name="Merda D."/>
            <person name="Briand M."/>
            <person name="Bosis E."/>
            <person name="Rousseau C."/>
            <person name="Portier P."/>
            <person name="Jacques M.-A."/>
            <person name="Fischer-Le Saux M."/>
        </authorList>
    </citation>
    <scope>NUCLEOTIDE SEQUENCE [LARGE SCALE GENOMIC DNA]</scope>
    <source>
        <strain evidence="1 2">CFBP 4691</strain>
    </source>
</reference>
<accession>A0A2S6ZCM5</accession>
<gene>
    <name evidence="1" type="ORF">XthCFBP4691_14735</name>
</gene>
<dbReference type="Proteomes" id="UP000239898">
    <property type="component" value="Unassembled WGS sequence"/>
</dbReference>
<sequence length="103" mass="11048">MKNFIKFGITISVLCYATLTIAQEPTASGGNGLALDQRLIDQLTAPIKSRADLRGYLAAVPADSPLRRLTPGARKRFIDSLVFSPSGLASYSYEDIASELTAV</sequence>
<dbReference type="EMBL" id="MIGX01000081">
    <property type="protein sequence ID" value="PPT88399.1"/>
    <property type="molecule type" value="Genomic_DNA"/>
</dbReference>